<accession>A0A1Y3B6E4</accession>
<evidence type="ECO:0000259" key="1">
    <source>
        <dbReference type="Pfam" id="PF03483"/>
    </source>
</evidence>
<dbReference type="PANTHER" id="PTHR10947:SF0">
    <property type="entry name" value="PHENYLALANINE--TRNA LIGASE BETA SUBUNIT"/>
    <property type="match status" value="1"/>
</dbReference>
<dbReference type="GO" id="GO:0009328">
    <property type="term" value="C:phenylalanine-tRNA ligase complex"/>
    <property type="evidence" value="ECO:0007669"/>
    <property type="project" value="TreeGrafter"/>
</dbReference>
<dbReference type="PANTHER" id="PTHR10947">
    <property type="entry name" value="PHENYLALANYL-TRNA SYNTHETASE BETA CHAIN AND LEUCINE-RICH REPEAT-CONTAINING PROTEIN 47"/>
    <property type="match status" value="1"/>
</dbReference>
<dbReference type="GO" id="GO:0004826">
    <property type="term" value="F:phenylalanine-tRNA ligase activity"/>
    <property type="evidence" value="ECO:0007669"/>
    <property type="project" value="InterPro"/>
</dbReference>
<dbReference type="InterPro" id="IPR020825">
    <property type="entry name" value="Phe-tRNA_synthase-like_B3/B4"/>
</dbReference>
<evidence type="ECO:0000313" key="2">
    <source>
        <dbReference type="EMBL" id="OTF75528.1"/>
    </source>
</evidence>
<dbReference type="AlphaFoldDB" id="A0A1Y3B6E4"/>
<keyword evidence="2" id="KW-0436">Ligase</keyword>
<sequence length="139" mass="16138">RKFNSKELLEYYLLNDEHIKPYVSIIQDSPVYPVIYDSNDVVLSLPPIINGEHSKITMNTENILIECTAIDLNRAVIVLDTIVCMFSEYCSNRPFTIEPIRVTQSDGSKEIYPKLKYRMEMITMKYIENNLGIGYVLHQ</sequence>
<dbReference type="EMBL" id="MUJZ01041499">
    <property type="protein sequence ID" value="OTF75528.1"/>
    <property type="molecule type" value="Genomic_DNA"/>
</dbReference>
<keyword evidence="3" id="KW-1185">Reference proteome</keyword>
<dbReference type="OrthoDB" id="1698572at2759"/>
<reference evidence="2 3" key="1">
    <citation type="submission" date="2017-03" db="EMBL/GenBank/DDBJ databases">
        <title>Genome Survey of Euroglyphus maynei.</title>
        <authorList>
            <person name="Arlian L.G."/>
            <person name="Morgan M.S."/>
            <person name="Rider S.D."/>
        </authorList>
    </citation>
    <scope>NUCLEOTIDE SEQUENCE [LARGE SCALE GENOMIC DNA]</scope>
    <source>
        <strain evidence="2">Arlian Lab</strain>
        <tissue evidence="2">Whole body</tissue>
    </source>
</reference>
<feature type="non-terminal residue" evidence="2">
    <location>
        <position position="1"/>
    </location>
</feature>
<name>A0A1Y3B6E4_EURMA</name>
<dbReference type="InterPro" id="IPR045060">
    <property type="entry name" value="Phe-tRNA-ligase_IIc_bsu"/>
</dbReference>
<dbReference type="Proteomes" id="UP000194236">
    <property type="component" value="Unassembled WGS sequence"/>
</dbReference>
<organism evidence="2 3">
    <name type="scientific">Euroglyphus maynei</name>
    <name type="common">Mayne's house dust mite</name>
    <dbReference type="NCBI Taxonomy" id="6958"/>
    <lineage>
        <taxon>Eukaryota</taxon>
        <taxon>Metazoa</taxon>
        <taxon>Ecdysozoa</taxon>
        <taxon>Arthropoda</taxon>
        <taxon>Chelicerata</taxon>
        <taxon>Arachnida</taxon>
        <taxon>Acari</taxon>
        <taxon>Acariformes</taxon>
        <taxon>Sarcoptiformes</taxon>
        <taxon>Astigmata</taxon>
        <taxon>Psoroptidia</taxon>
        <taxon>Analgoidea</taxon>
        <taxon>Pyroglyphidae</taxon>
        <taxon>Pyroglyphinae</taxon>
        <taxon>Euroglyphus</taxon>
    </lineage>
</organism>
<gene>
    <name evidence="2" type="ORF">BLA29_010757</name>
</gene>
<dbReference type="Pfam" id="PF03483">
    <property type="entry name" value="B3_4"/>
    <property type="match status" value="1"/>
</dbReference>
<evidence type="ECO:0000313" key="3">
    <source>
        <dbReference type="Proteomes" id="UP000194236"/>
    </source>
</evidence>
<dbReference type="Gene3D" id="3.50.40.10">
    <property type="entry name" value="Phenylalanyl-trna Synthetase, Chain B, domain 3"/>
    <property type="match status" value="1"/>
</dbReference>
<dbReference type="SUPFAM" id="SSF56037">
    <property type="entry name" value="PheT/TilS domain"/>
    <property type="match status" value="1"/>
</dbReference>
<proteinExistence type="predicted"/>
<feature type="domain" description="B3/B4 tRNA-binding" evidence="1">
    <location>
        <begin position="29"/>
        <end position="71"/>
    </location>
</feature>
<dbReference type="GO" id="GO:0006432">
    <property type="term" value="P:phenylalanyl-tRNA aminoacylation"/>
    <property type="evidence" value="ECO:0007669"/>
    <property type="project" value="InterPro"/>
</dbReference>
<protein>
    <submittedName>
        <fullName evidence="2">Phenylalanine-tRNA ligase beta subunit-like protein</fullName>
    </submittedName>
</protein>
<dbReference type="InterPro" id="IPR005146">
    <property type="entry name" value="B3/B4_tRNA-bd"/>
</dbReference>
<comment type="caution">
    <text evidence="2">The sequence shown here is derived from an EMBL/GenBank/DDBJ whole genome shotgun (WGS) entry which is preliminary data.</text>
</comment>
<dbReference type="GO" id="GO:0003723">
    <property type="term" value="F:RNA binding"/>
    <property type="evidence" value="ECO:0007669"/>
    <property type="project" value="InterPro"/>
</dbReference>